<sequence length="67" mass="7446">MIVKKHNIMIPKPRSHFVKVECDSCKNIKVLYTFSTKPISCPSCNAELLINTGGQAEILGNILETLD</sequence>
<comment type="cofactor">
    <cofactor evidence="1">
        <name>Zn(2+)</name>
        <dbReference type="ChEBI" id="CHEBI:29105"/>
    </cofactor>
</comment>
<dbReference type="InterPro" id="IPR023407">
    <property type="entry name" value="Ribosomal_eS27_Zn-bd_dom_sf"/>
</dbReference>
<dbReference type="SUPFAM" id="SSF57829">
    <property type="entry name" value="Zn-binding ribosomal proteins"/>
    <property type="match status" value="1"/>
</dbReference>
<evidence type="ECO:0000256" key="4">
    <source>
        <dbReference type="ARBA" id="ARBA00022980"/>
    </source>
</evidence>
<keyword evidence="4 6" id="KW-0689">Ribosomal protein</keyword>
<keyword evidence="3" id="KW-0862">Zinc</keyword>
<dbReference type="AlphaFoldDB" id="A0A654M468"/>
<dbReference type="InterPro" id="IPR000592">
    <property type="entry name" value="Ribosomal_eS27"/>
</dbReference>
<reference evidence="7" key="1">
    <citation type="submission" date="2015-10" db="EMBL/GenBank/DDBJ databases">
        <title>Niche specialization of a soil ammonia-oxidizing archaeon, Candidatus Nitrosocosmicus oleophilus.</title>
        <authorList>
            <person name="Jung M.-Y."/>
            <person name="Rhee S.-K."/>
        </authorList>
    </citation>
    <scope>NUCLEOTIDE SEQUENCE [LARGE SCALE GENOMIC DNA]</scope>
    <source>
        <strain evidence="7">MY3</strain>
    </source>
</reference>
<dbReference type="GO" id="GO:0006412">
    <property type="term" value="P:translation"/>
    <property type="evidence" value="ECO:0007669"/>
    <property type="project" value="InterPro"/>
</dbReference>
<dbReference type="InterPro" id="IPR011332">
    <property type="entry name" value="Ribosomal_zn-bd"/>
</dbReference>
<evidence type="ECO:0000256" key="5">
    <source>
        <dbReference type="ARBA" id="ARBA00023274"/>
    </source>
</evidence>
<evidence type="ECO:0000313" key="6">
    <source>
        <dbReference type="EMBL" id="ALI37910.1"/>
    </source>
</evidence>
<evidence type="ECO:0000256" key="2">
    <source>
        <dbReference type="ARBA" id="ARBA00010919"/>
    </source>
</evidence>
<organism evidence="6 7">
    <name type="scientific">Candidatus Nitrosocosmicus oleophilus</name>
    <dbReference type="NCBI Taxonomy" id="1353260"/>
    <lineage>
        <taxon>Archaea</taxon>
        <taxon>Nitrososphaerota</taxon>
        <taxon>Nitrososphaeria</taxon>
        <taxon>Nitrososphaerales</taxon>
        <taxon>Nitrososphaeraceae</taxon>
        <taxon>Candidatus Nitrosocosmicus</taxon>
    </lineage>
</organism>
<keyword evidence="7" id="KW-1185">Reference proteome</keyword>
<dbReference type="GO" id="GO:0005840">
    <property type="term" value="C:ribosome"/>
    <property type="evidence" value="ECO:0007669"/>
    <property type="project" value="UniProtKB-KW"/>
</dbReference>
<dbReference type="Proteomes" id="UP000058925">
    <property type="component" value="Chromosome"/>
</dbReference>
<dbReference type="KEGG" id="taa:NMY3_03729"/>
<dbReference type="GO" id="GO:1990904">
    <property type="term" value="C:ribonucleoprotein complex"/>
    <property type="evidence" value="ECO:0007669"/>
    <property type="project" value="UniProtKB-KW"/>
</dbReference>
<name>A0A654M468_9ARCH</name>
<dbReference type="GO" id="GO:0003735">
    <property type="term" value="F:structural constituent of ribosome"/>
    <property type="evidence" value="ECO:0007669"/>
    <property type="project" value="InterPro"/>
</dbReference>
<evidence type="ECO:0000256" key="3">
    <source>
        <dbReference type="ARBA" id="ARBA00022833"/>
    </source>
</evidence>
<proteinExistence type="inferred from homology"/>
<comment type="similarity">
    <text evidence="2">Belongs to the eukaryotic ribosomal protein eS27 family.</text>
</comment>
<dbReference type="EMBL" id="CP012850">
    <property type="protein sequence ID" value="ALI37910.1"/>
    <property type="molecule type" value="Genomic_DNA"/>
</dbReference>
<dbReference type="Pfam" id="PF01667">
    <property type="entry name" value="Ribosomal_S27e"/>
    <property type="match status" value="1"/>
</dbReference>
<protein>
    <submittedName>
        <fullName evidence="6">30S ribosomal protein S27e</fullName>
    </submittedName>
</protein>
<evidence type="ECO:0000256" key="1">
    <source>
        <dbReference type="ARBA" id="ARBA00001947"/>
    </source>
</evidence>
<keyword evidence="5" id="KW-0687">Ribonucleoprotein</keyword>
<evidence type="ECO:0000313" key="7">
    <source>
        <dbReference type="Proteomes" id="UP000058925"/>
    </source>
</evidence>
<dbReference type="Gene3D" id="2.20.25.100">
    <property type="entry name" value="Zn-binding ribosomal proteins"/>
    <property type="match status" value="1"/>
</dbReference>
<gene>
    <name evidence="6" type="ORF">NMY3_03729</name>
</gene>
<accession>A0A654M468</accession>